<dbReference type="AlphaFoldDB" id="H3BXS5"/>
<dbReference type="InterPro" id="IPR003599">
    <property type="entry name" value="Ig_sub"/>
</dbReference>
<dbReference type="InterPro" id="IPR007110">
    <property type="entry name" value="Ig-like_dom"/>
</dbReference>
<dbReference type="Ensembl" id="ENSTNIT00000000142.1">
    <property type="protein sequence ID" value="ENSTNIP00000000788.1"/>
    <property type="gene ID" value="ENSTNIG00000001220.1"/>
</dbReference>
<dbReference type="InterPro" id="IPR036179">
    <property type="entry name" value="Ig-like_dom_sf"/>
</dbReference>
<reference evidence="5" key="3">
    <citation type="submission" date="2025-09" db="UniProtKB">
        <authorList>
            <consortium name="Ensembl"/>
        </authorList>
    </citation>
    <scope>IDENTIFICATION</scope>
</reference>
<dbReference type="GO" id="GO:0007166">
    <property type="term" value="P:cell surface receptor signaling pathway"/>
    <property type="evidence" value="ECO:0007669"/>
    <property type="project" value="TreeGrafter"/>
</dbReference>
<protein>
    <recommendedName>
        <fullName evidence="4">Ig-like domain-containing protein</fullName>
    </recommendedName>
</protein>
<dbReference type="GO" id="GO:0002376">
    <property type="term" value="P:immune system process"/>
    <property type="evidence" value="ECO:0007669"/>
    <property type="project" value="UniProtKB-KW"/>
</dbReference>
<sequence>MIMIIVLFLFLHLLGDAGASKTQSVFQEPPFIIMRAGESLVSGIKCSHTISGYDLIYWYKQDESRTFKFLGYLNVLFATPEDDVKGKINFDGDGRSHSSLNISGLFLNDSGVYFCAASSHSFQCDTGSEAYFGPGTKLTVL</sequence>
<dbReference type="GeneTree" id="ENSGT00940000166007"/>
<proteinExistence type="predicted"/>
<dbReference type="PANTHER" id="PTHR23268:SF102">
    <property type="entry name" value="IMMUNOGLOBULIN V-SET DOMAIN-CONTAINING PROTEIN"/>
    <property type="match status" value="1"/>
</dbReference>
<dbReference type="PROSITE" id="PS50835">
    <property type="entry name" value="IG_LIKE"/>
    <property type="match status" value="1"/>
</dbReference>
<evidence type="ECO:0000256" key="3">
    <source>
        <dbReference type="SAM" id="SignalP"/>
    </source>
</evidence>
<evidence type="ECO:0000256" key="2">
    <source>
        <dbReference type="ARBA" id="ARBA00022859"/>
    </source>
</evidence>
<name>H3BXS5_TETNG</name>
<feature type="domain" description="Ig-like" evidence="4">
    <location>
        <begin position="29"/>
        <end position="119"/>
    </location>
</feature>
<dbReference type="InParanoid" id="H3BXS5"/>
<reference evidence="5" key="2">
    <citation type="submission" date="2025-08" db="UniProtKB">
        <authorList>
            <consortium name="Ensembl"/>
        </authorList>
    </citation>
    <scope>IDENTIFICATION</scope>
</reference>
<keyword evidence="2" id="KW-0391">Immunity</keyword>
<feature type="chain" id="PRO_5003581625" description="Ig-like domain-containing protein" evidence="3">
    <location>
        <begin position="20"/>
        <end position="141"/>
    </location>
</feature>
<dbReference type="InterPro" id="IPR013106">
    <property type="entry name" value="Ig_V-set"/>
</dbReference>
<dbReference type="Proteomes" id="UP000007303">
    <property type="component" value="Unassembled WGS sequence"/>
</dbReference>
<dbReference type="GO" id="GO:0005886">
    <property type="term" value="C:plasma membrane"/>
    <property type="evidence" value="ECO:0007669"/>
    <property type="project" value="TreeGrafter"/>
</dbReference>
<dbReference type="InterPro" id="IPR013783">
    <property type="entry name" value="Ig-like_fold"/>
</dbReference>
<dbReference type="Pfam" id="PF07686">
    <property type="entry name" value="V-set"/>
    <property type="match status" value="1"/>
</dbReference>
<evidence type="ECO:0000313" key="5">
    <source>
        <dbReference type="Ensembl" id="ENSTNIP00000000788.1"/>
    </source>
</evidence>
<dbReference type="OMA" id="KQDEHRA"/>
<evidence type="ECO:0000313" key="6">
    <source>
        <dbReference type="Proteomes" id="UP000007303"/>
    </source>
</evidence>
<reference evidence="6" key="1">
    <citation type="journal article" date="2004" name="Nature">
        <title>Genome duplication in the teleost fish Tetraodon nigroviridis reveals the early vertebrate proto-karyotype.</title>
        <authorList>
            <person name="Jaillon O."/>
            <person name="Aury J.-M."/>
            <person name="Brunet F."/>
            <person name="Petit J.-L."/>
            <person name="Stange-Thomann N."/>
            <person name="Mauceli E."/>
            <person name="Bouneau L."/>
            <person name="Fischer C."/>
            <person name="Ozouf-Costaz C."/>
            <person name="Bernot A."/>
            <person name="Nicaud S."/>
            <person name="Jaffe D."/>
            <person name="Fisher S."/>
            <person name="Lutfalla G."/>
            <person name="Dossat C."/>
            <person name="Segurens B."/>
            <person name="Dasilva C."/>
            <person name="Salanoubat M."/>
            <person name="Levy M."/>
            <person name="Boudet N."/>
            <person name="Castellano S."/>
            <person name="Anthouard V."/>
            <person name="Jubin C."/>
            <person name="Castelli V."/>
            <person name="Katinka M."/>
            <person name="Vacherie B."/>
            <person name="Biemont C."/>
            <person name="Skalli Z."/>
            <person name="Cattolico L."/>
            <person name="Poulain J."/>
            <person name="De Berardinis V."/>
            <person name="Cruaud C."/>
            <person name="Duprat S."/>
            <person name="Brottier P."/>
            <person name="Coutanceau J.-P."/>
            <person name="Gouzy J."/>
            <person name="Parra G."/>
            <person name="Lardier G."/>
            <person name="Chapple C."/>
            <person name="McKernan K.J."/>
            <person name="McEwan P."/>
            <person name="Bosak S."/>
            <person name="Kellis M."/>
            <person name="Volff J.-N."/>
            <person name="Guigo R."/>
            <person name="Zody M.C."/>
            <person name="Mesirov J."/>
            <person name="Lindblad-Toh K."/>
            <person name="Birren B."/>
            <person name="Nusbaum C."/>
            <person name="Kahn D."/>
            <person name="Robinson-Rechavi M."/>
            <person name="Laudet V."/>
            <person name="Schachter V."/>
            <person name="Quetier F."/>
            <person name="Saurin W."/>
            <person name="Scarpelli C."/>
            <person name="Wincker P."/>
            <person name="Lander E.S."/>
            <person name="Weissenbach J."/>
            <person name="Roest Crollius H."/>
        </authorList>
    </citation>
    <scope>NUCLEOTIDE SEQUENCE [LARGE SCALE GENOMIC DNA]</scope>
</reference>
<evidence type="ECO:0000259" key="4">
    <source>
        <dbReference type="PROSITE" id="PS50835"/>
    </source>
</evidence>
<dbReference type="SMART" id="SM00406">
    <property type="entry name" value="IGv"/>
    <property type="match status" value="1"/>
</dbReference>
<evidence type="ECO:0000256" key="1">
    <source>
        <dbReference type="ARBA" id="ARBA00022729"/>
    </source>
</evidence>
<dbReference type="SUPFAM" id="SSF48726">
    <property type="entry name" value="Immunoglobulin"/>
    <property type="match status" value="1"/>
</dbReference>
<dbReference type="InterPro" id="IPR050413">
    <property type="entry name" value="TCR_beta_variable"/>
</dbReference>
<dbReference type="SMART" id="SM00409">
    <property type="entry name" value="IG"/>
    <property type="match status" value="1"/>
</dbReference>
<feature type="signal peptide" evidence="3">
    <location>
        <begin position="1"/>
        <end position="19"/>
    </location>
</feature>
<dbReference type="Gene3D" id="2.60.40.10">
    <property type="entry name" value="Immunoglobulins"/>
    <property type="match status" value="1"/>
</dbReference>
<keyword evidence="6" id="KW-1185">Reference proteome</keyword>
<keyword evidence="1 3" id="KW-0732">Signal</keyword>
<dbReference type="PANTHER" id="PTHR23268">
    <property type="entry name" value="T-CELL RECEPTOR BETA CHAIN"/>
    <property type="match status" value="1"/>
</dbReference>
<accession>H3BXS5</accession>
<organism evidence="5 6">
    <name type="scientific">Tetraodon nigroviridis</name>
    <name type="common">Spotted green pufferfish</name>
    <name type="synonym">Chelonodon nigroviridis</name>
    <dbReference type="NCBI Taxonomy" id="99883"/>
    <lineage>
        <taxon>Eukaryota</taxon>
        <taxon>Metazoa</taxon>
        <taxon>Chordata</taxon>
        <taxon>Craniata</taxon>
        <taxon>Vertebrata</taxon>
        <taxon>Euteleostomi</taxon>
        <taxon>Actinopterygii</taxon>
        <taxon>Neopterygii</taxon>
        <taxon>Teleostei</taxon>
        <taxon>Neoteleostei</taxon>
        <taxon>Acanthomorphata</taxon>
        <taxon>Eupercaria</taxon>
        <taxon>Tetraodontiformes</taxon>
        <taxon>Tetradontoidea</taxon>
        <taxon>Tetraodontidae</taxon>
        <taxon>Tetraodon</taxon>
    </lineage>
</organism>